<dbReference type="OrthoDB" id="3233034at2"/>
<name>A0A346Y2W2_9ACTN</name>
<evidence type="ECO:0000256" key="1">
    <source>
        <dbReference type="SAM" id="SignalP"/>
    </source>
</evidence>
<dbReference type="Pfam" id="PF04122">
    <property type="entry name" value="CW_binding_2"/>
    <property type="match status" value="2"/>
</dbReference>
<keyword evidence="3" id="KW-1185">Reference proteome</keyword>
<dbReference type="PANTHER" id="PTHR30032:SF8">
    <property type="entry name" value="GERMINATION-SPECIFIC N-ACETYLMURAMOYL-L-ALANINE AMIDASE"/>
    <property type="match status" value="1"/>
</dbReference>
<organism evidence="2 3">
    <name type="scientific">Euzebya pacifica</name>
    <dbReference type="NCBI Taxonomy" id="1608957"/>
    <lineage>
        <taxon>Bacteria</taxon>
        <taxon>Bacillati</taxon>
        <taxon>Actinomycetota</taxon>
        <taxon>Nitriliruptoria</taxon>
        <taxon>Euzebyales</taxon>
    </lineage>
</organism>
<dbReference type="PANTHER" id="PTHR30032">
    <property type="entry name" value="N-ACETYLMURAMOYL-L-ALANINE AMIDASE-RELATED"/>
    <property type="match status" value="1"/>
</dbReference>
<dbReference type="EMBL" id="CP031165">
    <property type="protein sequence ID" value="AXV08809.1"/>
    <property type="molecule type" value="Genomic_DNA"/>
</dbReference>
<dbReference type="KEGG" id="euz:DVS28_a4142"/>
<dbReference type="Gene3D" id="3.40.50.12090">
    <property type="match status" value="1"/>
</dbReference>
<evidence type="ECO:0000313" key="2">
    <source>
        <dbReference type="EMBL" id="AXV08809.1"/>
    </source>
</evidence>
<dbReference type="RefSeq" id="WP_114593099.1">
    <property type="nucleotide sequence ID" value="NZ_CP031165.1"/>
</dbReference>
<dbReference type="InterPro" id="IPR051922">
    <property type="entry name" value="Bact_Sporulation_Assoc"/>
</dbReference>
<evidence type="ECO:0008006" key="4">
    <source>
        <dbReference type="Google" id="ProtNLM"/>
    </source>
</evidence>
<keyword evidence="1" id="KW-0732">Signal</keyword>
<dbReference type="InterPro" id="IPR007253">
    <property type="entry name" value="Cell_wall-bd_2"/>
</dbReference>
<dbReference type="AlphaFoldDB" id="A0A346Y2W2"/>
<sequence length="649" mass="66216">MRTRITRIATAGFTAGVLALTAAGPAAAQGLPDLPTAPSGAVGEILSPLEDLIGEITGPLGDALGDVPLDNAVTLSGTDAVEAAVALSRITFPESQVAFVGRDDVFADTLSSVAGQGIAGAPLLLTQTDGIDPRTTDELTRLGVTEVIILGAEQAISAAVEDELVGIYGADNVTRVGGPSRIETAADLASVIAPQAAHVVMMRAYPSEGADQSQAYADALSAGPLASNLELPSLLTTTDYLHTATEEYLRSAGVEQVTLIGGEAAISPDVENTLLDMGVTVTRVAGDNRWDTSVRIANAMGMLDVSDANRVILSEGGAVAEPLWAAGFAAAAHGAVYQSPVLLVDGPLLPPETISFIGDGLIANALRVNNEPVICNSFVDFLACETVALMMLGTLDAANELAGGAIGSVLGPVLEPLAEALDGILPGPDGTSPGLVGQILGLIGVGGTEEEPESDLCSDGLDNDEDGEIDEADECEAASEESADAQFAAAMADQPVEVRNAFTDMMGAEGDRVSPSEQGVLIRILSDLSDTLGGPVDTSNPAQAAALVDVLESINAVVGDRSGNIPLGELTSLLEGVELLTADLADVVALGSLIEELGTDTLPVVEDLTTIVGGFLSTSAGFHEVERDLVSTYGPEAQRLANVINRLTQ</sequence>
<proteinExistence type="predicted"/>
<dbReference type="Proteomes" id="UP000264006">
    <property type="component" value="Chromosome"/>
</dbReference>
<evidence type="ECO:0000313" key="3">
    <source>
        <dbReference type="Proteomes" id="UP000264006"/>
    </source>
</evidence>
<reference evidence="2 3" key="1">
    <citation type="submission" date="2018-09" db="EMBL/GenBank/DDBJ databases">
        <title>Complete genome sequence of Euzebya sp. DY32-46 isolated from seawater of Pacific Ocean.</title>
        <authorList>
            <person name="Xu L."/>
            <person name="Wu Y.-H."/>
            <person name="Xu X.-W."/>
        </authorList>
    </citation>
    <scope>NUCLEOTIDE SEQUENCE [LARGE SCALE GENOMIC DNA]</scope>
    <source>
        <strain evidence="2 3">DY32-46</strain>
    </source>
</reference>
<protein>
    <recommendedName>
        <fullName evidence="4">Cell wall binding repeat 2</fullName>
    </recommendedName>
</protein>
<feature type="chain" id="PRO_5016963846" description="Cell wall binding repeat 2" evidence="1">
    <location>
        <begin position="29"/>
        <end position="649"/>
    </location>
</feature>
<accession>A0A346Y2W2</accession>
<gene>
    <name evidence="2" type="ORF">DVS28_a4142</name>
</gene>
<feature type="signal peptide" evidence="1">
    <location>
        <begin position="1"/>
        <end position="28"/>
    </location>
</feature>